<accession>A0A1W6MJC4</accession>
<proteinExistence type="predicted"/>
<dbReference type="RefSeq" id="WP_085766515.1">
    <property type="nucleotide sequence ID" value="NZ_CP019344.1"/>
</dbReference>
<protein>
    <submittedName>
        <fullName evidence="1">Uncharacterized protein</fullName>
    </submittedName>
</protein>
<dbReference type="EMBL" id="CP019344">
    <property type="protein sequence ID" value="ARN77714.1"/>
    <property type="molecule type" value="Genomic_DNA"/>
</dbReference>
<keyword evidence="2" id="KW-1185">Reference proteome</keyword>
<reference evidence="1 2" key="1">
    <citation type="submission" date="2016-11" db="EMBL/GenBank/DDBJ databases">
        <title>Trade-off between light-utilization and light-protection in marine flavobacteria.</title>
        <authorList>
            <person name="Kumagai Y."/>
        </authorList>
    </citation>
    <scope>NUCLEOTIDE SEQUENCE [LARGE SCALE GENOMIC DNA]</scope>
    <source>
        <strain evidence="1 2">JCM 13191</strain>
    </source>
</reference>
<dbReference type="Proteomes" id="UP000193431">
    <property type="component" value="Chromosome"/>
</dbReference>
<organism evidence="1 2">
    <name type="scientific">Nonlabens spongiae</name>
    <dbReference type="NCBI Taxonomy" id="331648"/>
    <lineage>
        <taxon>Bacteria</taxon>
        <taxon>Pseudomonadati</taxon>
        <taxon>Bacteroidota</taxon>
        <taxon>Flavobacteriia</taxon>
        <taxon>Flavobacteriales</taxon>
        <taxon>Flavobacteriaceae</taxon>
        <taxon>Nonlabens</taxon>
    </lineage>
</organism>
<dbReference type="AlphaFoldDB" id="A0A1W6MJC4"/>
<evidence type="ECO:0000313" key="2">
    <source>
        <dbReference type="Proteomes" id="UP000193431"/>
    </source>
</evidence>
<name>A0A1W6MJC4_9FLAO</name>
<evidence type="ECO:0000313" key="1">
    <source>
        <dbReference type="EMBL" id="ARN77714.1"/>
    </source>
</evidence>
<gene>
    <name evidence="1" type="ORF">BST97_06725</name>
</gene>
<dbReference type="STRING" id="331648.BST97_06725"/>
<sequence>MQKKWENWTAKLSLNDALYTSYWNATTEFPGLQIIGAGGGDSRQARFYLSCSFGMSDVKDLRNRDGGSEGERDRVN</sequence>